<dbReference type="AlphaFoldDB" id="A0AAN6Y7G7"/>
<feature type="compositionally biased region" description="Low complexity" evidence="1">
    <location>
        <begin position="235"/>
        <end position="252"/>
    </location>
</feature>
<evidence type="ECO:0000313" key="3">
    <source>
        <dbReference type="Proteomes" id="UP001301769"/>
    </source>
</evidence>
<evidence type="ECO:0000313" key="2">
    <source>
        <dbReference type="EMBL" id="KAK4213553.1"/>
    </source>
</evidence>
<reference evidence="2" key="1">
    <citation type="journal article" date="2023" name="Mol. Phylogenet. Evol.">
        <title>Genome-scale phylogeny and comparative genomics of the fungal order Sordariales.</title>
        <authorList>
            <person name="Hensen N."/>
            <person name="Bonometti L."/>
            <person name="Westerberg I."/>
            <person name="Brannstrom I.O."/>
            <person name="Guillou S."/>
            <person name="Cros-Aarteil S."/>
            <person name="Calhoun S."/>
            <person name="Haridas S."/>
            <person name="Kuo A."/>
            <person name="Mondo S."/>
            <person name="Pangilinan J."/>
            <person name="Riley R."/>
            <person name="LaButti K."/>
            <person name="Andreopoulos B."/>
            <person name="Lipzen A."/>
            <person name="Chen C."/>
            <person name="Yan M."/>
            <person name="Daum C."/>
            <person name="Ng V."/>
            <person name="Clum A."/>
            <person name="Steindorff A."/>
            <person name="Ohm R.A."/>
            <person name="Martin F."/>
            <person name="Silar P."/>
            <person name="Natvig D.O."/>
            <person name="Lalanne C."/>
            <person name="Gautier V."/>
            <person name="Ament-Velasquez S.L."/>
            <person name="Kruys A."/>
            <person name="Hutchinson M.I."/>
            <person name="Powell A.J."/>
            <person name="Barry K."/>
            <person name="Miller A.N."/>
            <person name="Grigoriev I.V."/>
            <person name="Debuchy R."/>
            <person name="Gladieux P."/>
            <person name="Hiltunen Thoren M."/>
            <person name="Johannesson H."/>
        </authorList>
    </citation>
    <scope>NUCLEOTIDE SEQUENCE</scope>
    <source>
        <strain evidence="2">PSN293</strain>
    </source>
</reference>
<feature type="region of interest" description="Disordered" evidence="1">
    <location>
        <begin position="372"/>
        <end position="395"/>
    </location>
</feature>
<dbReference type="EMBL" id="MU858107">
    <property type="protein sequence ID" value="KAK4213553.1"/>
    <property type="molecule type" value="Genomic_DNA"/>
</dbReference>
<proteinExistence type="predicted"/>
<gene>
    <name evidence="2" type="ORF">QBC37DRAFT_422863</name>
</gene>
<dbReference type="Proteomes" id="UP001301769">
    <property type="component" value="Unassembled WGS sequence"/>
</dbReference>
<feature type="region of interest" description="Disordered" evidence="1">
    <location>
        <begin position="227"/>
        <end position="258"/>
    </location>
</feature>
<evidence type="ECO:0000256" key="1">
    <source>
        <dbReference type="SAM" id="MobiDB-lite"/>
    </source>
</evidence>
<organism evidence="2 3">
    <name type="scientific">Rhypophila decipiens</name>
    <dbReference type="NCBI Taxonomy" id="261697"/>
    <lineage>
        <taxon>Eukaryota</taxon>
        <taxon>Fungi</taxon>
        <taxon>Dikarya</taxon>
        <taxon>Ascomycota</taxon>
        <taxon>Pezizomycotina</taxon>
        <taxon>Sordariomycetes</taxon>
        <taxon>Sordariomycetidae</taxon>
        <taxon>Sordariales</taxon>
        <taxon>Naviculisporaceae</taxon>
        <taxon>Rhypophila</taxon>
    </lineage>
</organism>
<feature type="region of interest" description="Disordered" evidence="1">
    <location>
        <begin position="426"/>
        <end position="470"/>
    </location>
</feature>
<sequence>MANYTSTGRYREPASLSHHGYRDPPVYSSSYNRRPIHVIDSSSISSIDSVRSISPVRDRHRDRLSEDLLNNPLTRRVLPALLSRSNDADGRPLKVVMNYGNLYLDDSASADQVSSYSSGGYGGARRSGEQPNTVIYNAPGSTMAISSSSTGTSILRRPTSPLVRTVSPSDRFSSPERPRLRLPYRDTHFGQSGGSGYHRDTYHGARSRSHSQDRYGAGREQRRITYYETDPPSPTYSSLSTITSSTMSASPPGRHRMSGANGPGVVDMIDRRPMAMCLGCFKTMRVCSSGYCAACDFFPSSGTRGSNGNTYEREIVIERERDRTPTRVSSSKTVAYGYGGGAGGGGGHRGSTYVNDDLGTRRIRGVDMKGLGSQLKGLGMNGRKSRSRDRGRSREREIEFDVEIETGRDRNRDAVRELEKDRFRAKERAWERIEKEKRPGGPGGAGYGAGGIRARNGNGHEWDYGSDSEF</sequence>
<comment type="caution">
    <text evidence="2">The sequence shown here is derived from an EMBL/GenBank/DDBJ whole genome shotgun (WGS) entry which is preliminary data.</text>
</comment>
<reference evidence="2" key="2">
    <citation type="submission" date="2023-05" db="EMBL/GenBank/DDBJ databases">
        <authorList>
            <consortium name="Lawrence Berkeley National Laboratory"/>
            <person name="Steindorff A."/>
            <person name="Hensen N."/>
            <person name="Bonometti L."/>
            <person name="Westerberg I."/>
            <person name="Brannstrom I.O."/>
            <person name="Guillou S."/>
            <person name="Cros-Aarteil S."/>
            <person name="Calhoun S."/>
            <person name="Haridas S."/>
            <person name="Kuo A."/>
            <person name="Mondo S."/>
            <person name="Pangilinan J."/>
            <person name="Riley R."/>
            <person name="Labutti K."/>
            <person name="Andreopoulos B."/>
            <person name="Lipzen A."/>
            <person name="Chen C."/>
            <person name="Yanf M."/>
            <person name="Daum C."/>
            <person name="Ng V."/>
            <person name="Clum A."/>
            <person name="Ohm R."/>
            <person name="Martin F."/>
            <person name="Silar P."/>
            <person name="Natvig D."/>
            <person name="Lalanne C."/>
            <person name="Gautier V."/>
            <person name="Ament-Velasquez S.L."/>
            <person name="Kruys A."/>
            <person name="Hutchinson M.I."/>
            <person name="Powell A.J."/>
            <person name="Barry K."/>
            <person name="Miller A.N."/>
            <person name="Grigoriev I.V."/>
            <person name="Debuchy R."/>
            <person name="Gladieux P."/>
            <person name="Thoren M.H."/>
            <person name="Johannesson H."/>
        </authorList>
    </citation>
    <scope>NUCLEOTIDE SEQUENCE</scope>
    <source>
        <strain evidence="2">PSN293</strain>
    </source>
</reference>
<name>A0AAN6Y7G7_9PEZI</name>
<feature type="compositionally biased region" description="Gly residues" evidence="1">
    <location>
        <begin position="440"/>
        <end position="451"/>
    </location>
</feature>
<accession>A0AAN6Y7G7</accession>
<keyword evidence="3" id="KW-1185">Reference proteome</keyword>
<protein>
    <submittedName>
        <fullName evidence="2">Uncharacterized protein</fullName>
    </submittedName>
</protein>
<feature type="region of interest" description="Disordered" evidence="1">
    <location>
        <begin position="1"/>
        <end position="31"/>
    </location>
</feature>
<feature type="compositionally biased region" description="Basic and acidic residues" evidence="1">
    <location>
        <begin position="426"/>
        <end position="439"/>
    </location>
</feature>